<dbReference type="AlphaFoldDB" id="A0A2V2NB78"/>
<name>A0A2V2NB78_9EURY</name>
<dbReference type="PANTHER" id="PTHR43393:SF3">
    <property type="entry name" value="LYSINE DECARBOXYLASE-LIKE PROTEIN"/>
    <property type="match status" value="1"/>
</dbReference>
<proteinExistence type="predicted"/>
<dbReference type="OrthoDB" id="9570at2157"/>
<comment type="caution">
    <text evidence="1">The sequence shown here is derived from an EMBL/GenBank/DDBJ whole genome shotgun (WGS) entry which is preliminary data.</text>
</comment>
<dbReference type="Pfam" id="PF18306">
    <property type="entry name" value="LDcluster4"/>
    <property type="match status" value="1"/>
</dbReference>
<reference evidence="1 2" key="1">
    <citation type="submission" date="2018-05" db="EMBL/GenBank/DDBJ databases">
        <title>Draft genome of Methanospirillum stamsii Pt1.</title>
        <authorList>
            <person name="Dueholm M.S."/>
            <person name="Nielsen P.H."/>
            <person name="Bakmann L.F."/>
            <person name="Otzen D.E."/>
        </authorList>
    </citation>
    <scope>NUCLEOTIDE SEQUENCE [LARGE SCALE GENOMIC DNA]</scope>
    <source>
        <strain evidence="1 2">Pt1</strain>
    </source>
</reference>
<evidence type="ECO:0000313" key="2">
    <source>
        <dbReference type="Proteomes" id="UP000245934"/>
    </source>
</evidence>
<dbReference type="InterPro" id="IPR005268">
    <property type="entry name" value="CHP00725"/>
</dbReference>
<dbReference type="Gene3D" id="3.40.50.450">
    <property type="match status" value="1"/>
</dbReference>
<sequence length="156" mass="15879">MSNDDFSSSPRKKQIAVIGASDPSASELQVATEVGSLLASKGVCLLSGGMGGIMEASCRGAFQSGGCTVGILPGAEGNQYLTITIKTRMDQARNVILVGSSDAVIAIGGGYGTLSEISYSLKSGIPVFGLFSWDIPGVIRCCSPGEAVQLALGKDD</sequence>
<dbReference type="InterPro" id="IPR041164">
    <property type="entry name" value="LDcluster4"/>
</dbReference>
<dbReference type="Proteomes" id="UP000245934">
    <property type="component" value="Unassembled WGS sequence"/>
</dbReference>
<dbReference type="InterPro" id="IPR052341">
    <property type="entry name" value="LOG_family_nucleotidases"/>
</dbReference>
<dbReference type="SUPFAM" id="SSF102405">
    <property type="entry name" value="MCP/YpsA-like"/>
    <property type="match status" value="1"/>
</dbReference>
<dbReference type="GO" id="GO:0005829">
    <property type="term" value="C:cytosol"/>
    <property type="evidence" value="ECO:0007669"/>
    <property type="project" value="TreeGrafter"/>
</dbReference>
<accession>A0A2V2NB78</accession>
<gene>
    <name evidence="1" type="ORF">DLD82_02585</name>
</gene>
<keyword evidence="2" id="KW-1185">Reference proteome</keyword>
<organism evidence="1 2">
    <name type="scientific">Methanospirillum stamsii</name>
    <dbReference type="NCBI Taxonomy" id="1277351"/>
    <lineage>
        <taxon>Archaea</taxon>
        <taxon>Methanobacteriati</taxon>
        <taxon>Methanobacteriota</taxon>
        <taxon>Stenosarchaea group</taxon>
        <taxon>Methanomicrobia</taxon>
        <taxon>Methanomicrobiales</taxon>
        <taxon>Methanospirillaceae</taxon>
        <taxon>Methanospirillum</taxon>
    </lineage>
</organism>
<dbReference type="PANTHER" id="PTHR43393">
    <property type="entry name" value="CYTOKININ RIBOSIDE 5'-MONOPHOSPHATE PHOSPHORIBOHYDROLASE"/>
    <property type="match status" value="1"/>
</dbReference>
<dbReference type="NCBIfam" id="TIGR00725">
    <property type="entry name" value="TIGR00725 family protein"/>
    <property type="match status" value="1"/>
</dbReference>
<evidence type="ECO:0000313" key="1">
    <source>
        <dbReference type="EMBL" id="PWR76000.1"/>
    </source>
</evidence>
<protein>
    <submittedName>
        <fullName evidence="1">TIGR00725 family protein</fullName>
    </submittedName>
</protein>
<dbReference type="EMBL" id="QGMZ01000006">
    <property type="protein sequence ID" value="PWR76000.1"/>
    <property type="molecule type" value="Genomic_DNA"/>
</dbReference>